<dbReference type="Proteomes" id="UP001327027">
    <property type="component" value="Unassembled WGS sequence"/>
</dbReference>
<reference evidence="1 2" key="1">
    <citation type="journal article" date="2013" name="Int. J. Syst. Evol. Microbiol.">
        <title>Aquimarina gracilis sp. nov., isolated from the gut microflora of a mussel, Mytilus coruscus, and emended description of Aquimarina spongiae.</title>
        <authorList>
            <person name="Park S.C."/>
            <person name="Choe H.N."/>
            <person name="Baik K.S."/>
            <person name="Seong C.N."/>
        </authorList>
    </citation>
    <scope>NUCLEOTIDE SEQUENCE [LARGE SCALE GENOMIC DNA]</scope>
    <source>
        <strain evidence="1 2">PSC32</strain>
    </source>
</reference>
<name>A0ABU5ZVT2_9FLAO</name>
<dbReference type="EMBL" id="JAYKLX010000005">
    <property type="protein sequence ID" value="MEB3345973.1"/>
    <property type="molecule type" value="Genomic_DNA"/>
</dbReference>
<proteinExistence type="predicted"/>
<accession>A0ABU5ZVT2</accession>
<evidence type="ECO:0000313" key="1">
    <source>
        <dbReference type="EMBL" id="MEB3345973.1"/>
    </source>
</evidence>
<organism evidence="1 2">
    <name type="scientific">Aquimarina gracilis</name>
    <dbReference type="NCBI Taxonomy" id="874422"/>
    <lineage>
        <taxon>Bacteria</taxon>
        <taxon>Pseudomonadati</taxon>
        <taxon>Bacteroidota</taxon>
        <taxon>Flavobacteriia</taxon>
        <taxon>Flavobacteriales</taxon>
        <taxon>Flavobacteriaceae</taxon>
        <taxon>Aquimarina</taxon>
    </lineage>
</organism>
<sequence>MSYKNGISSDSKKSKELRKEINYWKLKTNQRKCKEFSQMSYWEMITTNTAL</sequence>
<keyword evidence="2" id="KW-1185">Reference proteome</keyword>
<gene>
    <name evidence="1" type="ORF">U6A24_10905</name>
</gene>
<evidence type="ECO:0000313" key="2">
    <source>
        <dbReference type="Proteomes" id="UP001327027"/>
    </source>
</evidence>
<dbReference type="RefSeq" id="WP_324180004.1">
    <property type="nucleotide sequence ID" value="NZ_BAABAW010000006.1"/>
</dbReference>
<comment type="caution">
    <text evidence="1">The sequence shown here is derived from an EMBL/GenBank/DDBJ whole genome shotgun (WGS) entry which is preliminary data.</text>
</comment>
<protein>
    <submittedName>
        <fullName evidence="1">Uncharacterized protein</fullName>
    </submittedName>
</protein>